<sequence length="209" mass="23904">MTRRIHTHPLRGNIGQGEFDWWDGSGGQRISSLNPEKLTTDDIVEFGNDGLHIHFDGIYPDVWIIQGPPTAARGFLHYLCCPRMLALASSLRLRLISTPSVEAFPSGHDACFSNGLVWQLMAGQMAIYDVYEGFRKQLIKEGLWAQEDQENIFRVFQNRGVLFPDRTLFYLEQEFPFTFNGNLTLTLVGKNEHRNFALHVLGTDDKVYR</sequence>
<proteinExistence type="predicted"/>
<comment type="caution">
    <text evidence="1">The sequence shown here is derived from an EMBL/GenBank/DDBJ whole genome shotgun (WGS) entry which is preliminary data.</text>
</comment>
<name>A0AAD7BP66_MYCRO</name>
<evidence type="ECO:0000313" key="1">
    <source>
        <dbReference type="EMBL" id="KAJ7626224.1"/>
    </source>
</evidence>
<keyword evidence="2" id="KW-1185">Reference proteome</keyword>
<accession>A0AAD7BP66</accession>
<reference evidence="1" key="1">
    <citation type="submission" date="2023-03" db="EMBL/GenBank/DDBJ databases">
        <title>Massive genome expansion in bonnet fungi (Mycena s.s.) driven by repeated elements and novel gene families across ecological guilds.</title>
        <authorList>
            <consortium name="Lawrence Berkeley National Laboratory"/>
            <person name="Harder C.B."/>
            <person name="Miyauchi S."/>
            <person name="Viragh M."/>
            <person name="Kuo A."/>
            <person name="Thoen E."/>
            <person name="Andreopoulos B."/>
            <person name="Lu D."/>
            <person name="Skrede I."/>
            <person name="Drula E."/>
            <person name="Henrissat B."/>
            <person name="Morin E."/>
            <person name="Kohler A."/>
            <person name="Barry K."/>
            <person name="LaButti K."/>
            <person name="Morin E."/>
            <person name="Salamov A."/>
            <person name="Lipzen A."/>
            <person name="Mereny Z."/>
            <person name="Hegedus B."/>
            <person name="Baldrian P."/>
            <person name="Stursova M."/>
            <person name="Weitz H."/>
            <person name="Taylor A."/>
            <person name="Grigoriev I.V."/>
            <person name="Nagy L.G."/>
            <person name="Martin F."/>
            <person name="Kauserud H."/>
        </authorList>
    </citation>
    <scope>NUCLEOTIDE SEQUENCE</scope>
    <source>
        <strain evidence="1">CBHHK067</strain>
    </source>
</reference>
<evidence type="ECO:0000313" key="2">
    <source>
        <dbReference type="Proteomes" id="UP001221757"/>
    </source>
</evidence>
<gene>
    <name evidence="1" type="ORF">B0H17DRAFT_1188067</name>
</gene>
<dbReference type="EMBL" id="JARKIE010000589">
    <property type="protein sequence ID" value="KAJ7626224.1"/>
    <property type="molecule type" value="Genomic_DNA"/>
</dbReference>
<dbReference type="AlphaFoldDB" id="A0AAD7BP66"/>
<protein>
    <submittedName>
        <fullName evidence="1">Uncharacterized protein</fullName>
    </submittedName>
</protein>
<organism evidence="1 2">
    <name type="scientific">Mycena rosella</name>
    <name type="common">Pink bonnet</name>
    <name type="synonym">Agaricus rosellus</name>
    <dbReference type="NCBI Taxonomy" id="1033263"/>
    <lineage>
        <taxon>Eukaryota</taxon>
        <taxon>Fungi</taxon>
        <taxon>Dikarya</taxon>
        <taxon>Basidiomycota</taxon>
        <taxon>Agaricomycotina</taxon>
        <taxon>Agaricomycetes</taxon>
        <taxon>Agaricomycetidae</taxon>
        <taxon>Agaricales</taxon>
        <taxon>Marasmiineae</taxon>
        <taxon>Mycenaceae</taxon>
        <taxon>Mycena</taxon>
    </lineage>
</organism>
<dbReference type="Proteomes" id="UP001221757">
    <property type="component" value="Unassembled WGS sequence"/>
</dbReference>